<evidence type="ECO:0000256" key="1">
    <source>
        <dbReference type="SAM" id="MobiDB-lite"/>
    </source>
</evidence>
<protein>
    <submittedName>
        <fullName evidence="2">Uncharacterized protein</fullName>
    </submittedName>
</protein>
<proteinExistence type="predicted"/>
<dbReference type="AlphaFoldDB" id="A0A0W8FHS8"/>
<gene>
    <name evidence="2" type="ORF">ASZ90_009822</name>
</gene>
<reference evidence="2" key="1">
    <citation type="journal article" date="2015" name="Proc. Natl. Acad. Sci. U.S.A.">
        <title>Networks of energetic and metabolic interactions define dynamics in microbial communities.</title>
        <authorList>
            <person name="Embree M."/>
            <person name="Liu J.K."/>
            <person name="Al-Bassam M.M."/>
            <person name="Zengler K."/>
        </authorList>
    </citation>
    <scope>NUCLEOTIDE SEQUENCE</scope>
</reference>
<feature type="region of interest" description="Disordered" evidence="1">
    <location>
        <begin position="1"/>
        <end position="44"/>
    </location>
</feature>
<dbReference type="EMBL" id="LNQE01001193">
    <property type="protein sequence ID" value="KUG20432.1"/>
    <property type="molecule type" value="Genomic_DNA"/>
</dbReference>
<feature type="compositionally biased region" description="Basic residues" evidence="1">
    <location>
        <begin position="32"/>
        <end position="44"/>
    </location>
</feature>
<sequence>MRAGGGSISCRQQKRELALPPGGLESGSGRFFVKRHAPRRRHHL</sequence>
<name>A0A0W8FHS8_9ZZZZ</name>
<comment type="caution">
    <text evidence="2">The sequence shown here is derived from an EMBL/GenBank/DDBJ whole genome shotgun (WGS) entry which is preliminary data.</text>
</comment>
<organism evidence="2">
    <name type="scientific">hydrocarbon metagenome</name>
    <dbReference type="NCBI Taxonomy" id="938273"/>
    <lineage>
        <taxon>unclassified sequences</taxon>
        <taxon>metagenomes</taxon>
        <taxon>ecological metagenomes</taxon>
    </lineage>
</organism>
<accession>A0A0W8FHS8</accession>
<evidence type="ECO:0000313" key="2">
    <source>
        <dbReference type="EMBL" id="KUG20432.1"/>
    </source>
</evidence>